<keyword evidence="5" id="KW-0539">Nucleus</keyword>
<feature type="coiled-coil region" evidence="7">
    <location>
        <begin position="874"/>
        <end position="909"/>
    </location>
</feature>
<proteinExistence type="inferred from homology"/>
<dbReference type="PANTHER" id="PTHR23183:SF0">
    <property type="entry name" value="NUCLEOLAR PROTEIN 14"/>
    <property type="match status" value="1"/>
</dbReference>
<dbReference type="GO" id="GO:0030692">
    <property type="term" value="C:Noc4p-Nop14p complex"/>
    <property type="evidence" value="ECO:0007669"/>
    <property type="project" value="TreeGrafter"/>
</dbReference>
<keyword evidence="7" id="KW-0175">Coiled coil</keyword>
<feature type="compositionally biased region" description="Acidic residues" evidence="8">
    <location>
        <begin position="418"/>
        <end position="444"/>
    </location>
</feature>
<dbReference type="Pfam" id="PF04147">
    <property type="entry name" value="Nop14"/>
    <property type="match status" value="2"/>
</dbReference>
<dbReference type="PANTHER" id="PTHR23183">
    <property type="entry name" value="NOP14"/>
    <property type="match status" value="1"/>
</dbReference>
<reference evidence="9" key="1">
    <citation type="submission" date="2021-03" db="EMBL/GenBank/DDBJ databases">
        <title>Comparative genomics and phylogenomic investigation of the class Geoglossomycetes provide insights into ecological specialization and systematics.</title>
        <authorList>
            <person name="Melie T."/>
            <person name="Pirro S."/>
            <person name="Miller A.N."/>
            <person name="Quandt A."/>
        </authorList>
    </citation>
    <scope>NUCLEOTIDE SEQUENCE</scope>
    <source>
        <strain evidence="9">GBOQ0MN5Z8</strain>
    </source>
</reference>
<dbReference type="InterPro" id="IPR007276">
    <property type="entry name" value="Nop14"/>
</dbReference>
<dbReference type="OrthoDB" id="441771at2759"/>
<feature type="region of interest" description="Disordered" evidence="8">
    <location>
        <begin position="187"/>
        <end position="229"/>
    </location>
</feature>
<comment type="function">
    <text evidence="6">Involved in nucleolar processing of pre-18S ribosomal RNA. Has a role in the nuclear export of 40S pre-ribosomal subunit to the cytoplasm.</text>
</comment>
<dbReference type="GO" id="GO:0032040">
    <property type="term" value="C:small-subunit processome"/>
    <property type="evidence" value="ECO:0007669"/>
    <property type="project" value="InterPro"/>
</dbReference>
<protein>
    <recommendedName>
        <fullName evidence="11">Nucleolar protein 14</fullName>
    </recommendedName>
</protein>
<accession>A0A9P8I6Y1</accession>
<evidence type="ECO:0000256" key="6">
    <source>
        <dbReference type="ARBA" id="ARBA00024695"/>
    </source>
</evidence>
<evidence type="ECO:0000256" key="3">
    <source>
        <dbReference type="ARBA" id="ARBA00022517"/>
    </source>
</evidence>
<organism evidence="9 10">
    <name type="scientific">Glutinoglossum americanum</name>
    <dbReference type="NCBI Taxonomy" id="1670608"/>
    <lineage>
        <taxon>Eukaryota</taxon>
        <taxon>Fungi</taxon>
        <taxon>Dikarya</taxon>
        <taxon>Ascomycota</taxon>
        <taxon>Pezizomycotina</taxon>
        <taxon>Geoglossomycetes</taxon>
        <taxon>Geoglossales</taxon>
        <taxon>Geoglossaceae</taxon>
        <taxon>Glutinoglossum</taxon>
    </lineage>
</organism>
<evidence type="ECO:0000256" key="7">
    <source>
        <dbReference type="SAM" id="Coils"/>
    </source>
</evidence>
<evidence type="ECO:0000256" key="8">
    <source>
        <dbReference type="SAM" id="MobiDB-lite"/>
    </source>
</evidence>
<dbReference type="EMBL" id="JAGHQL010000018">
    <property type="protein sequence ID" value="KAH0544459.1"/>
    <property type="molecule type" value="Genomic_DNA"/>
</dbReference>
<sequence>MPPSQLKRLKATLRAEGITGAQPSKKIRKKAGNGTGNDRRVQRTTALQNIREQFNPFEVTALGRGREKFQVTTNKTLSGRGLKGRPGVTKSLGEENRKNTLLLEMQRRKKVGGIIDRRFGENDPTMTPEERMLERFTKEKQKRYRNGAVFDLEDGEEEDQLTHFGQTLSFDNGKAIDDFEEGDLELLDEDDRSSDGGLNKRKRGQSPGLENGNDGDDGNELPERKKSKAEVMKEVIAKSKFHKFERQQARDADEELREDLDKELPNLLGLLRGGNLPPPSIPDLMSAKVDGSGMNPARAAMMISTDKAQADKQYDMRLREMALDRRSKPTERTKTEEEKAEEEARRLQELEEERLRRMRGEVSDGEEELDATEGNGIGGDDEEADVENFGLGPGISGWKQQKGLDIEDEDEFVIDDDLVANDSDGSVETESEMSVLSEDDEDREFLEGLALDHEANGGGSRSAISSAKRTGSEDGPNPTLAYTFPCPQTHKELLETVKGVAFKDLPTVVRRIRTLYHPKLHNGNKEKLEQFSTALVEHLAYLADQPDHPPFLILESLIRHVHSLAKTYPENISRAFRSHLKSIHENRPLAPTAADLVILTAIGSIFPTSDHFHKVVTPAILSMARYLGQSPPTSLSDLAVGAYLGTMCLQVCFGCFPDVSCARLMLTDYLQYQRLSKRYVPEVMNYVLNALCILAPARLRVVPGNFPYHEPASPLRLQNAVAGHVHCLRFWDILPQELPDGEKSRLKAALIETHVTLIDSAAELWAGKSAFYEVFEPAFKVLQFLAGKECRKWLPSGTKEKIGMTSEKLQRLLKQARLSRRPLALHYHRPLAIRTSIPKFEDSYNPDKHYDPDRERAEVGRLRAEYKRERKGALRELRKDANFIARELLREKKEKDQEYEKKYKRLVAEIQGEEGHERKEYEREKRLRRGKR</sequence>
<gene>
    <name evidence="9" type="ORF">FGG08_001356</name>
</gene>
<comment type="similarity">
    <text evidence="2">Belongs to the NOP14 family.</text>
</comment>
<feature type="compositionally biased region" description="Basic and acidic residues" evidence="8">
    <location>
        <begin position="324"/>
        <end position="362"/>
    </location>
</feature>
<evidence type="ECO:0000256" key="5">
    <source>
        <dbReference type="ARBA" id="ARBA00023242"/>
    </source>
</evidence>
<comment type="subcellular location">
    <subcellularLocation>
        <location evidence="1">Nucleus</location>
        <location evidence="1">Nucleolus</location>
    </subcellularLocation>
</comment>
<name>A0A9P8I6Y1_9PEZI</name>
<keyword evidence="10" id="KW-1185">Reference proteome</keyword>
<dbReference type="Proteomes" id="UP000698800">
    <property type="component" value="Unassembled WGS sequence"/>
</dbReference>
<dbReference type="AlphaFoldDB" id="A0A9P8I6Y1"/>
<evidence type="ECO:0000256" key="2">
    <source>
        <dbReference type="ARBA" id="ARBA00007466"/>
    </source>
</evidence>
<evidence type="ECO:0000256" key="4">
    <source>
        <dbReference type="ARBA" id="ARBA00022552"/>
    </source>
</evidence>
<feature type="region of interest" description="Disordered" evidence="8">
    <location>
        <begin position="324"/>
        <end position="382"/>
    </location>
</feature>
<evidence type="ECO:0008006" key="11">
    <source>
        <dbReference type="Google" id="ProtNLM"/>
    </source>
</evidence>
<comment type="caution">
    <text evidence="9">The sequence shown here is derived from an EMBL/GenBank/DDBJ whole genome shotgun (WGS) entry which is preliminary data.</text>
</comment>
<feature type="region of interest" description="Disordered" evidence="8">
    <location>
        <begin position="418"/>
        <end position="478"/>
    </location>
</feature>
<keyword evidence="3" id="KW-0690">Ribosome biogenesis</keyword>
<dbReference type="GO" id="GO:0030490">
    <property type="term" value="P:maturation of SSU-rRNA"/>
    <property type="evidence" value="ECO:0007669"/>
    <property type="project" value="TreeGrafter"/>
</dbReference>
<evidence type="ECO:0000313" key="9">
    <source>
        <dbReference type="EMBL" id="KAH0544459.1"/>
    </source>
</evidence>
<keyword evidence="4" id="KW-0698">rRNA processing</keyword>
<evidence type="ECO:0000256" key="1">
    <source>
        <dbReference type="ARBA" id="ARBA00004604"/>
    </source>
</evidence>
<evidence type="ECO:0000313" key="10">
    <source>
        <dbReference type="Proteomes" id="UP000698800"/>
    </source>
</evidence>
<feature type="region of interest" description="Disordered" evidence="8">
    <location>
        <begin position="16"/>
        <end position="40"/>
    </location>
</feature>